<gene>
    <name evidence="2" type="ORF">OOU_Y34scaffold00814g1</name>
</gene>
<evidence type="ECO:0000313" key="2">
    <source>
        <dbReference type="EMBL" id="ELQ34048.1"/>
    </source>
</evidence>
<name>A0AA97NPM9_PYRO3</name>
<dbReference type="AlphaFoldDB" id="A0AA97NPM9"/>
<accession>A0AA97NPM9</accession>
<protein>
    <submittedName>
        <fullName evidence="2">Uncharacterized protein</fullName>
    </submittedName>
</protein>
<reference evidence="2" key="1">
    <citation type="journal article" date="2012" name="PLoS Genet.">
        <title>Comparative analysis of the genomes of two field isolates of the rice blast fungus Magnaporthe oryzae.</title>
        <authorList>
            <person name="Xue M."/>
            <person name="Yang J."/>
            <person name="Li Z."/>
            <person name="Hu S."/>
            <person name="Yao N."/>
            <person name="Dean R.A."/>
            <person name="Zhao W."/>
            <person name="Shen M."/>
            <person name="Zhang H."/>
            <person name="Li C."/>
            <person name="Liu L."/>
            <person name="Cao L."/>
            <person name="Xu X."/>
            <person name="Xing Y."/>
            <person name="Hsiang T."/>
            <person name="Zhang Z."/>
            <person name="Xu J.R."/>
            <person name="Peng Y.L."/>
        </authorList>
    </citation>
    <scope>NUCLEOTIDE SEQUENCE</scope>
    <source>
        <strain evidence="2">Y34</strain>
    </source>
</reference>
<sequence>MKYGEILVVLPTAVAAIHNPLPAAPEPHLAARQQATRTRTTSGLDESQATSCVSIFWAREALASSLEAEQPAPLTSYWSALYRSATDECGSVVAVQTAPPMPDPLLSIYADWESSARSAMFDSEPPLECDSVINDILLSRKQSRFAAQQTCLKAYSSSVAAVATAAATTGAASSTSAATTTTSAGTPANTGAAGRSGVSASLALSAMAVFGYFGLV</sequence>
<feature type="region of interest" description="Disordered" evidence="1">
    <location>
        <begin position="174"/>
        <end position="193"/>
    </location>
</feature>
<dbReference type="Proteomes" id="UP000011086">
    <property type="component" value="Unassembled WGS sequence"/>
</dbReference>
<dbReference type="EMBL" id="JH793456">
    <property type="protein sequence ID" value="ELQ34048.1"/>
    <property type="molecule type" value="Genomic_DNA"/>
</dbReference>
<proteinExistence type="predicted"/>
<organism evidence="2">
    <name type="scientific">Pyricularia oryzae (strain Y34)</name>
    <name type="common">Rice blast fungus</name>
    <name type="synonym">Magnaporthe oryzae</name>
    <dbReference type="NCBI Taxonomy" id="1143189"/>
    <lineage>
        <taxon>Eukaryota</taxon>
        <taxon>Fungi</taxon>
        <taxon>Dikarya</taxon>
        <taxon>Ascomycota</taxon>
        <taxon>Pezizomycotina</taxon>
        <taxon>Sordariomycetes</taxon>
        <taxon>Sordariomycetidae</taxon>
        <taxon>Magnaporthales</taxon>
        <taxon>Pyriculariaceae</taxon>
        <taxon>Pyricularia</taxon>
    </lineage>
</organism>
<evidence type="ECO:0000256" key="1">
    <source>
        <dbReference type="SAM" id="MobiDB-lite"/>
    </source>
</evidence>